<name>G8ZZ33_TORDE</name>
<sequence>MSEVKTQPTVLAKPVGWCSSLVWARVIRVLQLLFTIVALALCARTSDFYEAPSEVAYATAVSVFSLVYLLAIFLGTLFGGPYFMVGPLLVSEIIMLIMWFAAFIAMAVFAGGAPCSFYFYSSRCREAKAAIAMCAFNMVLYAASLTLLVLNCVIPLISSHGAPYLWRYASDADATFDQGTGLLIYSSNTWVADPEADVNRQITASSVETPVGVEKPIEESDQALFQGTLVAEPIIPDPTLTTTADPAIDVPLNAHVR</sequence>
<dbReference type="AlphaFoldDB" id="G8ZZ33"/>
<organism evidence="7 8">
    <name type="scientific">Torulaspora delbrueckii</name>
    <name type="common">Yeast</name>
    <name type="synonym">Candida colliculosa</name>
    <dbReference type="NCBI Taxonomy" id="4950"/>
    <lineage>
        <taxon>Eukaryota</taxon>
        <taxon>Fungi</taxon>
        <taxon>Dikarya</taxon>
        <taxon>Ascomycota</taxon>
        <taxon>Saccharomycotina</taxon>
        <taxon>Saccharomycetes</taxon>
        <taxon>Saccharomycetales</taxon>
        <taxon>Saccharomycetaceae</taxon>
        <taxon>Torulaspora</taxon>
    </lineage>
</organism>
<feature type="transmembrane region" description="Helical" evidence="5">
    <location>
        <begin position="55"/>
        <end position="78"/>
    </location>
</feature>
<keyword evidence="3 5" id="KW-1133">Transmembrane helix</keyword>
<evidence type="ECO:0000259" key="6">
    <source>
        <dbReference type="Pfam" id="PF01284"/>
    </source>
</evidence>
<keyword evidence="2 5" id="KW-0812">Transmembrane</keyword>
<dbReference type="OrthoDB" id="4067276at2759"/>
<evidence type="ECO:0000256" key="3">
    <source>
        <dbReference type="ARBA" id="ARBA00022989"/>
    </source>
</evidence>
<reference evidence="7 8" key="1">
    <citation type="journal article" date="2011" name="Proc. Natl. Acad. Sci. U.S.A.">
        <title>Evolutionary erosion of yeast sex chromosomes by mating-type switching accidents.</title>
        <authorList>
            <person name="Gordon J.L."/>
            <person name="Armisen D."/>
            <person name="Proux-Wera E."/>
            <person name="Oheigeartaigh S.S."/>
            <person name="Byrne K.P."/>
            <person name="Wolfe K.H."/>
        </authorList>
    </citation>
    <scope>NUCLEOTIDE SEQUENCE [LARGE SCALE GENOMIC DNA]</scope>
    <source>
        <strain evidence="8">ATCC 10662 / CBS 1146 / NBRC 0425 / NCYC 2629 / NRRL Y-866</strain>
    </source>
</reference>
<keyword evidence="8" id="KW-1185">Reference proteome</keyword>
<dbReference type="InterPro" id="IPR008253">
    <property type="entry name" value="Marvel"/>
</dbReference>
<evidence type="ECO:0000256" key="4">
    <source>
        <dbReference type="ARBA" id="ARBA00023136"/>
    </source>
</evidence>
<dbReference type="InParanoid" id="G8ZZ33"/>
<dbReference type="Proteomes" id="UP000005627">
    <property type="component" value="Chromosome 8"/>
</dbReference>
<proteinExistence type="predicted"/>
<dbReference type="eggNOG" id="ENOG502SD4R">
    <property type="taxonomic scope" value="Eukaryota"/>
</dbReference>
<evidence type="ECO:0000313" key="8">
    <source>
        <dbReference type="Proteomes" id="UP000005627"/>
    </source>
</evidence>
<dbReference type="Pfam" id="PF01284">
    <property type="entry name" value="MARVEL"/>
    <property type="match status" value="1"/>
</dbReference>
<keyword evidence="4 5" id="KW-0472">Membrane</keyword>
<dbReference type="GeneID" id="11505348"/>
<feature type="transmembrane region" description="Helical" evidence="5">
    <location>
        <begin position="93"/>
        <end position="120"/>
    </location>
</feature>
<dbReference type="STRING" id="1076872.G8ZZ33"/>
<feature type="transmembrane region" description="Helical" evidence="5">
    <location>
        <begin position="20"/>
        <end position="43"/>
    </location>
</feature>
<feature type="domain" description="MARVEL" evidence="6">
    <location>
        <begin position="26"/>
        <end position="146"/>
    </location>
</feature>
<dbReference type="HOGENOM" id="CLU_1082536_0_0_1"/>
<dbReference type="GO" id="GO:0016020">
    <property type="term" value="C:membrane"/>
    <property type="evidence" value="ECO:0007669"/>
    <property type="project" value="UniProtKB-SubCell"/>
</dbReference>
<dbReference type="EMBL" id="HE616749">
    <property type="protein sequence ID" value="CCE93877.1"/>
    <property type="molecule type" value="Genomic_DNA"/>
</dbReference>
<dbReference type="RefSeq" id="XP_003683088.1">
    <property type="nucleotide sequence ID" value="XM_003683040.1"/>
</dbReference>
<feature type="transmembrane region" description="Helical" evidence="5">
    <location>
        <begin position="129"/>
        <end position="150"/>
    </location>
</feature>
<accession>G8ZZ33</accession>
<dbReference type="PANTHER" id="PTHR37451:SF1">
    <property type="entry name" value="MARVEL DOMAIN-CONTAINING PROTEIN"/>
    <property type="match status" value="1"/>
</dbReference>
<evidence type="ECO:0000313" key="7">
    <source>
        <dbReference type="EMBL" id="CCE93877.1"/>
    </source>
</evidence>
<protein>
    <recommendedName>
        <fullName evidence="6">MARVEL domain-containing protein</fullName>
    </recommendedName>
</protein>
<evidence type="ECO:0000256" key="5">
    <source>
        <dbReference type="SAM" id="Phobius"/>
    </source>
</evidence>
<evidence type="ECO:0000256" key="1">
    <source>
        <dbReference type="ARBA" id="ARBA00004141"/>
    </source>
</evidence>
<comment type="subcellular location">
    <subcellularLocation>
        <location evidence="1">Membrane</location>
        <topology evidence="1">Multi-pass membrane protein</topology>
    </subcellularLocation>
</comment>
<evidence type="ECO:0000256" key="2">
    <source>
        <dbReference type="ARBA" id="ARBA00022692"/>
    </source>
</evidence>
<dbReference type="PANTHER" id="PTHR37451">
    <property type="entry name" value="MARVEL DOMAIN"/>
    <property type="match status" value="1"/>
</dbReference>
<dbReference type="KEGG" id="tdl:TDEL_0H00180"/>
<gene>
    <name evidence="7" type="primary">TDEL0H00180</name>
    <name evidence="7" type="ORF">TDEL_0H00180</name>
</gene>